<reference evidence="2" key="1">
    <citation type="journal article" date="2019" name="bioRxiv">
        <title>The Genome of the Zebra Mussel, Dreissena polymorpha: A Resource for Invasive Species Research.</title>
        <authorList>
            <person name="McCartney M.A."/>
            <person name="Auch B."/>
            <person name="Kono T."/>
            <person name="Mallez S."/>
            <person name="Zhang Y."/>
            <person name="Obille A."/>
            <person name="Becker A."/>
            <person name="Abrahante J.E."/>
            <person name="Garbe J."/>
            <person name="Badalamenti J.P."/>
            <person name="Herman A."/>
            <person name="Mangelson H."/>
            <person name="Liachko I."/>
            <person name="Sullivan S."/>
            <person name="Sone E.D."/>
            <person name="Koren S."/>
            <person name="Silverstein K.A.T."/>
            <person name="Beckman K.B."/>
            <person name="Gohl D.M."/>
        </authorList>
    </citation>
    <scope>NUCLEOTIDE SEQUENCE</scope>
    <source>
        <strain evidence="2">Duluth1</strain>
        <tissue evidence="2">Whole animal</tissue>
    </source>
</reference>
<dbReference type="EMBL" id="JAIWYP010000006">
    <property type="protein sequence ID" value="KAH3812690.1"/>
    <property type="molecule type" value="Genomic_DNA"/>
</dbReference>
<protein>
    <submittedName>
        <fullName evidence="2">Uncharacterized protein</fullName>
    </submittedName>
</protein>
<feature type="compositionally biased region" description="Polar residues" evidence="1">
    <location>
        <begin position="76"/>
        <end position="103"/>
    </location>
</feature>
<gene>
    <name evidence="2" type="ORF">DPMN_141128</name>
    <name evidence="3" type="ORF">DPMN_141148</name>
</gene>
<proteinExistence type="predicted"/>
<dbReference type="AlphaFoldDB" id="A0A9D4JI05"/>
<name>A0A9D4JI05_DREPO</name>
<feature type="region of interest" description="Disordered" evidence="1">
    <location>
        <begin position="142"/>
        <end position="169"/>
    </location>
</feature>
<evidence type="ECO:0000256" key="1">
    <source>
        <dbReference type="SAM" id="MobiDB-lite"/>
    </source>
</evidence>
<sequence length="198" mass="21768">MHIARVVKRRRRSASEALVSGTKSSESCARADLPPTYSFLFGDTVRSISEIEFQSENAGTGHSNASFSAYVTQLTPGTGSQTYSSSRRGSTTLGIPESQSVVSLSPDGLPAGPKVPEPGPRRPSGAWRSRFPNMHVSIFEIFSRSETREPRDVTRPPTPDLSYERTPPPEYKDAVIFLGSWEINPEFIPEAKEKIELP</sequence>
<accession>A0A9D4JI05</accession>
<feature type="compositionally biased region" description="Basic and acidic residues" evidence="1">
    <location>
        <begin position="143"/>
        <end position="154"/>
    </location>
</feature>
<evidence type="ECO:0000313" key="2">
    <source>
        <dbReference type="EMBL" id="KAH3812690.1"/>
    </source>
</evidence>
<reference evidence="2" key="2">
    <citation type="submission" date="2020-11" db="EMBL/GenBank/DDBJ databases">
        <authorList>
            <person name="McCartney M.A."/>
            <person name="Auch B."/>
            <person name="Kono T."/>
            <person name="Mallez S."/>
            <person name="Becker A."/>
            <person name="Gohl D.M."/>
            <person name="Silverstein K.A.T."/>
            <person name="Koren S."/>
            <person name="Bechman K.B."/>
            <person name="Herman A."/>
            <person name="Abrahante J.E."/>
            <person name="Garbe J."/>
        </authorList>
    </citation>
    <scope>NUCLEOTIDE SEQUENCE</scope>
    <source>
        <strain evidence="2">Duluth1</strain>
        <tissue evidence="2">Whole animal</tissue>
    </source>
</reference>
<comment type="caution">
    <text evidence="2">The sequence shown here is derived from an EMBL/GenBank/DDBJ whole genome shotgun (WGS) entry which is preliminary data.</text>
</comment>
<feature type="region of interest" description="Disordered" evidence="1">
    <location>
        <begin position="76"/>
        <end position="129"/>
    </location>
</feature>
<dbReference type="EMBL" id="JAIWYP010000006">
    <property type="protein sequence ID" value="KAH3812710.1"/>
    <property type="molecule type" value="Genomic_DNA"/>
</dbReference>
<organism evidence="2 4">
    <name type="scientific">Dreissena polymorpha</name>
    <name type="common">Zebra mussel</name>
    <name type="synonym">Mytilus polymorpha</name>
    <dbReference type="NCBI Taxonomy" id="45954"/>
    <lineage>
        <taxon>Eukaryota</taxon>
        <taxon>Metazoa</taxon>
        <taxon>Spiralia</taxon>
        <taxon>Lophotrochozoa</taxon>
        <taxon>Mollusca</taxon>
        <taxon>Bivalvia</taxon>
        <taxon>Autobranchia</taxon>
        <taxon>Heteroconchia</taxon>
        <taxon>Euheterodonta</taxon>
        <taxon>Imparidentia</taxon>
        <taxon>Neoheterodontei</taxon>
        <taxon>Myida</taxon>
        <taxon>Dreissenoidea</taxon>
        <taxon>Dreissenidae</taxon>
        <taxon>Dreissena</taxon>
    </lineage>
</organism>
<evidence type="ECO:0000313" key="4">
    <source>
        <dbReference type="Proteomes" id="UP000828390"/>
    </source>
</evidence>
<dbReference type="Proteomes" id="UP000828390">
    <property type="component" value="Unassembled WGS sequence"/>
</dbReference>
<keyword evidence="4" id="KW-1185">Reference proteome</keyword>
<evidence type="ECO:0000313" key="3">
    <source>
        <dbReference type="EMBL" id="KAH3812710.1"/>
    </source>
</evidence>